<organism evidence="3 4">
    <name type="scientific">Hyalangium rubrum</name>
    <dbReference type="NCBI Taxonomy" id="3103134"/>
    <lineage>
        <taxon>Bacteria</taxon>
        <taxon>Pseudomonadati</taxon>
        <taxon>Myxococcota</taxon>
        <taxon>Myxococcia</taxon>
        <taxon>Myxococcales</taxon>
        <taxon>Cystobacterineae</taxon>
        <taxon>Archangiaceae</taxon>
        <taxon>Hyalangium</taxon>
    </lineage>
</organism>
<dbReference type="Pfam" id="PF19922">
    <property type="entry name" value="bpX6"/>
    <property type="match status" value="1"/>
</dbReference>
<sequence length="955" mass="102820">MSRARPVKPRLHVHRGTVVASALWFDPALLGEREARGRVLATWAPGINVFEVAGGFLLRLPQPRPVECAAAPGLPLTLEEGVLTSAPLSASERAHLAPALGSVVLVRAGRAEVLQADPSRRVDVSAWLEVSGWSVAAVKGLGAPPPPVAVLEPVTAPARERFGAGIPAPAPEAEALRARMEGQPVDAKTQEALAAKARAQGSWWDRLRAWLRGENAPRRPEAPVSAASASAPEAASSPSLVGRLSSWLRRTLGSRGPEAAAKPALPSGATSPSKPRKEAPPGPPSWLSRLLGRLRQAFSGSEEVASPSASRGAGAPPPPEPQGPGLFSRLTEWMLRNTPLGPLLGQRKAEYVRRLFDMFEQGNLDEALRYAIPLGKGMTESARIALGLPGPRESITLQPARGGGGKSLFGGGEEIYSALQERYRAAFRKLEREGRIDEAAFVLSELLGEHEEAVSFLEKHERLGLAAELAEGRGLAPGLVVRQWLLAKDLKRAVAIARRSGAFSDAVLRLERTHPAEARTLRLLWAESLAEAGDYLRAATVVWPLEDARPLARSWLEHGSEVGGVGGARALARLVAAFPVAFEGARAPTLALLEDEGRERAAERMAFAEVLAAEARSDTRTVLVGPVVRSLLRDRAAGHTRIDTNLLTLLLRDAGDGTLRADLPPVSDPRRHPWIDESGAALLTERLGATEAGPYPIHDAVALSGQRLLLALGEAGVRMVRTDGRRVAHFDVPAFSLVPSVHEDRVLALAPRGELKRISRIELGSRRATHWCDAKVDAFAPSYDGSLWFIAERDTVMAVDALNADGLKALWRVSEVGGPVLALEVDVELRFATWGEEPQLWTYVLPGGPTLRSRVPRRSGDGLPMLSLDPLTGQVERLDHWVYMPPWTVSCVPTPVGQEVVLLSRGSTVRARFLLEGETRARVRFSPGELLVFDVTGRLLRVDLTEGSARRVPLS</sequence>
<proteinExistence type="predicted"/>
<evidence type="ECO:0000313" key="4">
    <source>
        <dbReference type="Proteomes" id="UP001291309"/>
    </source>
</evidence>
<feature type="region of interest" description="Disordered" evidence="1">
    <location>
        <begin position="255"/>
        <end position="287"/>
    </location>
</feature>
<dbReference type="Proteomes" id="UP001291309">
    <property type="component" value="Unassembled WGS sequence"/>
</dbReference>
<reference evidence="3 4" key="1">
    <citation type="submission" date="2023-12" db="EMBL/GenBank/DDBJ databases">
        <title>the genome sequence of Hyalangium sp. s54d21.</title>
        <authorList>
            <person name="Zhang X."/>
        </authorList>
    </citation>
    <scope>NUCLEOTIDE SEQUENCE [LARGE SCALE GENOMIC DNA]</scope>
    <source>
        <strain evidence="4">s54d21</strain>
    </source>
</reference>
<feature type="compositionally biased region" description="Low complexity" evidence="1">
    <location>
        <begin position="305"/>
        <end position="314"/>
    </location>
</feature>
<keyword evidence="4" id="KW-1185">Reference proteome</keyword>
<comment type="caution">
    <text evidence="3">The sequence shown here is derived from an EMBL/GenBank/DDBJ whole genome shotgun (WGS) entry which is preliminary data.</text>
</comment>
<dbReference type="EMBL" id="JAXIVS010000010">
    <property type="protein sequence ID" value="MDY7230029.1"/>
    <property type="molecule type" value="Genomic_DNA"/>
</dbReference>
<feature type="compositionally biased region" description="Low complexity" evidence="1">
    <location>
        <begin position="222"/>
        <end position="239"/>
    </location>
</feature>
<evidence type="ECO:0000259" key="2">
    <source>
        <dbReference type="Pfam" id="PF19922"/>
    </source>
</evidence>
<dbReference type="RefSeq" id="WP_321548753.1">
    <property type="nucleotide sequence ID" value="NZ_JAXIVS010000010.1"/>
</dbReference>
<accession>A0ABU5H975</accession>
<name>A0ABU5H975_9BACT</name>
<evidence type="ECO:0000313" key="3">
    <source>
        <dbReference type="EMBL" id="MDY7230029.1"/>
    </source>
</evidence>
<feature type="region of interest" description="Disordered" evidence="1">
    <location>
        <begin position="217"/>
        <end position="240"/>
    </location>
</feature>
<feature type="region of interest" description="Disordered" evidence="1">
    <location>
        <begin position="299"/>
        <end position="327"/>
    </location>
</feature>
<protein>
    <submittedName>
        <fullName evidence="3">BpX6 domain-containing protein</fullName>
    </submittedName>
</protein>
<gene>
    <name evidence="3" type="ORF">SYV04_26785</name>
</gene>
<dbReference type="InterPro" id="IPR045547">
    <property type="entry name" value="bpX6"/>
</dbReference>
<feature type="domain" description="MoxR-vWA-beta-propeller ternary system" evidence="2">
    <location>
        <begin position="10"/>
        <end position="177"/>
    </location>
</feature>
<evidence type="ECO:0000256" key="1">
    <source>
        <dbReference type="SAM" id="MobiDB-lite"/>
    </source>
</evidence>